<dbReference type="CDD" id="cd01741">
    <property type="entry name" value="GATase1_1"/>
    <property type="match status" value="1"/>
</dbReference>
<evidence type="ECO:0000256" key="1">
    <source>
        <dbReference type="ARBA" id="ARBA00011083"/>
    </source>
</evidence>
<dbReference type="Pfam" id="PF00117">
    <property type="entry name" value="GATase"/>
    <property type="match status" value="1"/>
</dbReference>
<feature type="domain" description="Glutamine amidotransferase" evidence="2">
    <location>
        <begin position="97"/>
        <end position="226"/>
    </location>
</feature>
<gene>
    <name evidence="3" type="ORF">WJX74_009010</name>
</gene>
<accession>A0AAW1RFP5</accession>
<dbReference type="Gene3D" id="3.40.50.880">
    <property type="match status" value="1"/>
</dbReference>
<proteinExistence type="inferred from homology"/>
<dbReference type="GO" id="GO:0005829">
    <property type="term" value="C:cytosol"/>
    <property type="evidence" value="ECO:0007669"/>
    <property type="project" value="TreeGrafter"/>
</dbReference>
<dbReference type="EMBL" id="JALJOS010000012">
    <property type="protein sequence ID" value="KAK9832408.1"/>
    <property type="molecule type" value="Genomic_DNA"/>
</dbReference>
<evidence type="ECO:0000259" key="2">
    <source>
        <dbReference type="Pfam" id="PF00117"/>
    </source>
</evidence>
<evidence type="ECO:0000313" key="3">
    <source>
        <dbReference type="EMBL" id="KAK9832408.1"/>
    </source>
</evidence>
<organism evidence="3 4">
    <name type="scientific">Apatococcus lobatus</name>
    <dbReference type="NCBI Taxonomy" id="904363"/>
    <lineage>
        <taxon>Eukaryota</taxon>
        <taxon>Viridiplantae</taxon>
        <taxon>Chlorophyta</taxon>
        <taxon>core chlorophytes</taxon>
        <taxon>Trebouxiophyceae</taxon>
        <taxon>Chlorellales</taxon>
        <taxon>Chlorellaceae</taxon>
        <taxon>Apatococcus</taxon>
    </lineage>
</organism>
<dbReference type="InterPro" id="IPR044992">
    <property type="entry name" value="ChyE-like"/>
</dbReference>
<protein>
    <recommendedName>
        <fullName evidence="2">Glutamine amidotransferase domain-containing protein</fullName>
    </recommendedName>
</protein>
<sequence>MVGICSRVKRLALLDCEDAPKWAGHEQLWYQRFYVGQATWTHFRCWAGELPTLQQSNDFDAFFVGGSHYSAYEALAWIDQLRDWLRAILTSDQYTAKVVAVCFGCQMAAQALGGVVGRNPNDRFVLKVEDLEASKDWRQQPYFQDALAQAELAAKEVHSEQRNGSSPVLRVIESHGDQVLELPVGAQLLGSSSTSPLDAWAYSNRLLALQGHPEMTCSMVAKKILQPLTINGRLSASESAAAEESLGTLHTDHDLIIQIMASFIAGPAQHSPPETGPETRHQAC</sequence>
<dbReference type="SUPFAM" id="SSF52317">
    <property type="entry name" value="Class I glutamine amidotransferase-like"/>
    <property type="match status" value="1"/>
</dbReference>
<dbReference type="AlphaFoldDB" id="A0AAW1RFP5"/>
<dbReference type="Proteomes" id="UP001438707">
    <property type="component" value="Unassembled WGS sequence"/>
</dbReference>
<reference evidence="3 4" key="1">
    <citation type="journal article" date="2024" name="Nat. Commun.">
        <title>Phylogenomics reveals the evolutionary origins of lichenization in chlorophyte algae.</title>
        <authorList>
            <person name="Puginier C."/>
            <person name="Libourel C."/>
            <person name="Otte J."/>
            <person name="Skaloud P."/>
            <person name="Haon M."/>
            <person name="Grisel S."/>
            <person name="Petersen M."/>
            <person name="Berrin J.G."/>
            <person name="Delaux P.M."/>
            <person name="Dal Grande F."/>
            <person name="Keller J."/>
        </authorList>
    </citation>
    <scope>NUCLEOTIDE SEQUENCE [LARGE SCALE GENOMIC DNA]</scope>
    <source>
        <strain evidence="3 4">SAG 2145</strain>
    </source>
</reference>
<dbReference type="PANTHER" id="PTHR42695">
    <property type="entry name" value="GLUTAMINE AMIDOTRANSFERASE YLR126C-RELATED"/>
    <property type="match status" value="1"/>
</dbReference>
<evidence type="ECO:0000313" key="4">
    <source>
        <dbReference type="Proteomes" id="UP001438707"/>
    </source>
</evidence>
<keyword evidence="4" id="KW-1185">Reference proteome</keyword>
<comment type="similarity">
    <text evidence="1">Belongs to the peptidase C26 family.</text>
</comment>
<dbReference type="InterPro" id="IPR029062">
    <property type="entry name" value="Class_I_gatase-like"/>
</dbReference>
<comment type="caution">
    <text evidence="3">The sequence shown here is derived from an EMBL/GenBank/DDBJ whole genome shotgun (WGS) entry which is preliminary data.</text>
</comment>
<name>A0AAW1RFP5_9CHLO</name>
<dbReference type="InterPro" id="IPR017926">
    <property type="entry name" value="GATASE"/>
</dbReference>
<dbReference type="PANTHER" id="PTHR42695:SF5">
    <property type="entry name" value="GLUTAMINE AMIDOTRANSFERASE YLR126C-RELATED"/>
    <property type="match status" value="1"/>
</dbReference>